<evidence type="ECO:0000256" key="2">
    <source>
        <dbReference type="ARBA" id="ARBA00022679"/>
    </source>
</evidence>
<evidence type="ECO:0000256" key="4">
    <source>
        <dbReference type="ARBA" id="ARBA00022984"/>
    </source>
</evidence>
<dbReference type="PANTHER" id="PTHR36174:SF1">
    <property type="entry name" value="LIPID II:GLYCINE GLYCYLTRANSFERASE"/>
    <property type="match status" value="1"/>
</dbReference>
<evidence type="ECO:0000256" key="3">
    <source>
        <dbReference type="ARBA" id="ARBA00022960"/>
    </source>
</evidence>
<keyword evidence="5" id="KW-0012">Acyltransferase</keyword>
<keyword evidence="6" id="KW-0961">Cell wall biogenesis/degradation</keyword>
<keyword evidence="3" id="KW-0133">Cell shape</keyword>
<sequence>MHITYSSDIQREDWRHVLEHADLANIFHTPEYFDMQTTIGHGLAYLCAYIDDEPVSVIAGYRNAFGYHAGLLEIGTKSGGYPLMIAHYDQHPDADEIKNAMIAEFARRELEGQRFVFYPCFHMQTCLFDDPEWECVKQLDATAFLDLTQEERVLWKNLGDKGRNMVRSAEKQGVTARIANELPYFEQMYHFYRELGERQQRGYIGYDELRLKFDAFTQNGLGDLWVAFAGERPAAFAFIWKYKRNINYVYQSSDPELRSYKPNNMLVWKIITFYKQQGYALFNLWGLRNMHLSAHAEPGDREIDGYGKFKLSFGPDVRELARYVRL</sequence>
<dbReference type="GO" id="GO:0009252">
    <property type="term" value="P:peptidoglycan biosynthetic process"/>
    <property type="evidence" value="ECO:0007669"/>
    <property type="project" value="UniProtKB-KW"/>
</dbReference>
<evidence type="ECO:0000256" key="1">
    <source>
        <dbReference type="ARBA" id="ARBA00009943"/>
    </source>
</evidence>
<dbReference type="STRING" id="1499966.U14_00228"/>
<evidence type="ECO:0000256" key="5">
    <source>
        <dbReference type="ARBA" id="ARBA00023315"/>
    </source>
</evidence>
<dbReference type="AlphaFoldDB" id="A0A0S6VPU3"/>
<feature type="domain" description="BioF2-like acetyltransferase" evidence="7">
    <location>
        <begin position="163"/>
        <end position="284"/>
    </location>
</feature>
<dbReference type="GO" id="GO:0008360">
    <property type="term" value="P:regulation of cell shape"/>
    <property type="evidence" value="ECO:0007669"/>
    <property type="project" value="UniProtKB-KW"/>
</dbReference>
<dbReference type="PROSITE" id="PS51191">
    <property type="entry name" value="FEMABX"/>
    <property type="match status" value="1"/>
</dbReference>
<dbReference type="PANTHER" id="PTHR36174">
    <property type="entry name" value="LIPID II:GLYCINE GLYCYLTRANSFERASE"/>
    <property type="match status" value="1"/>
</dbReference>
<keyword evidence="4" id="KW-0573">Peptidoglycan synthesis</keyword>
<dbReference type="InterPro" id="IPR016181">
    <property type="entry name" value="Acyl_CoA_acyltransferase"/>
</dbReference>
<dbReference type="InterPro" id="IPR003447">
    <property type="entry name" value="FEMABX"/>
</dbReference>
<evidence type="ECO:0000313" key="9">
    <source>
        <dbReference type="Proteomes" id="UP000030700"/>
    </source>
</evidence>
<dbReference type="Proteomes" id="UP000030700">
    <property type="component" value="Unassembled WGS sequence"/>
</dbReference>
<keyword evidence="9" id="KW-1185">Reference proteome</keyword>
<gene>
    <name evidence="8" type="ORF">U14_00228</name>
</gene>
<dbReference type="InterPro" id="IPR038740">
    <property type="entry name" value="BioF2-like_GNAT_dom"/>
</dbReference>
<dbReference type="GO" id="GO:0071555">
    <property type="term" value="P:cell wall organization"/>
    <property type="evidence" value="ECO:0007669"/>
    <property type="project" value="UniProtKB-KW"/>
</dbReference>
<evidence type="ECO:0000259" key="7">
    <source>
        <dbReference type="Pfam" id="PF13480"/>
    </source>
</evidence>
<proteinExistence type="inferred from homology"/>
<dbReference type="Pfam" id="PF13480">
    <property type="entry name" value="Acetyltransf_6"/>
    <property type="match status" value="1"/>
</dbReference>
<organism evidence="8">
    <name type="scientific">Candidatus Moduliflexus flocculans</name>
    <dbReference type="NCBI Taxonomy" id="1499966"/>
    <lineage>
        <taxon>Bacteria</taxon>
        <taxon>Candidatus Moduliflexota</taxon>
        <taxon>Candidatus Moduliflexia</taxon>
        <taxon>Candidatus Moduliflexales</taxon>
        <taxon>Candidatus Moduliflexaceae</taxon>
    </lineage>
</organism>
<comment type="similarity">
    <text evidence="1">Belongs to the FemABX family.</text>
</comment>
<accession>A0A0S6VPU3</accession>
<name>A0A0S6VPU3_9BACT</name>
<reference evidence="8" key="1">
    <citation type="journal article" date="2015" name="PeerJ">
        <title>First genomic representation of candidate bacterial phylum KSB3 points to enhanced environmental sensing as a trigger of wastewater bulking.</title>
        <authorList>
            <person name="Sekiguchi Y."/>
            <person name="Ohashi A."/>
            <person name="Parks D.H."/>
            <person name="Yamauchi T."/>
            <person name="Tyson G.W."/>
            <person name="Hugenholtz P."/>
        </authorList>
    </citation>
    <scope>NUCLEOTIDE SEQUENCE [LARGE SCALE GENOMIC DNA]</scope>
</reference>
<dbReference type="HOGENOM" id="CLU_851692_0_0_0"/>
<evidence type="ECO:0000313" key="8">
    <source>
        <dbReference type="EMBL" id="GAK49010.1"/>
    </source>
</evidence>
<dbReference type="Gene3D" id="3.40.630.30">
    <property type="match status" value="1"/>
</dbReference>
<dbReference type="EMBL" id="DF820455">
    <property type="protein sequence ID" value="GAK49010.1"/>
    <property type="molecule type" value="Genomic_DNA"/>
</dbReference>
<dbReference type="GO" id="GO:0016755">
    <property type="term" value="F:aminoacyltransferase activity"/>
    <property type="evidence" value="ECO:0007669"/>
    <property type="project" value="InterPro"/>
</dbReference>
<protein>
    <submittedName>
        <fullName evidence="8">FemAB family protein</fullName>
    </submittedName>
</protein>
<dbReference type="InterPro" id="IPR050644">
    <property type="entry name" value="PG_Glycine_Bridge_Synth"/>
</dbReference>
<evidence type="ECO:0000256" key="6">
    <source>
        <dbReference type="ARBA" id="ARBA00023316"/>
    </source>
</evidence>
<keyword evidence="2" id="KW-0808">Transferase</keyword>
<dbReference type="SUPFAM" id="SSF55729">
    <property type="entry name" value="Acyl-CoA N-acyltransferases (Nat)"/>
    <property type="match status" value="1"/>
</dbReference>